<dbReference type="PANTHER" id="PTHR11453">
    <property type="entry name" value="ANION EXCHANGE PROTEIN"/>
    <property type="match status" value="1"/>
</dbReference>
<comment type="similarity">
    <text evidence="2">Belongs to the anion exchanger (TC 2.A.31) family.</text>
</comment>
<dbReference type="GO" id="GO:0005774">
    <property type="term" value="C:vacuolar membrane"/>
    <property type="evidence" value="ECO:0007669"/>
    <property type="project" value="UniProtKB-SubCell"/>
</dbReference>
<feature type="transmembrane region" description="Helical" evidence="8">
    <location>
        <begin position="324"/>
        <end position="343"/>
    </location>
</feature>
<accession>A0AAW0DWQ3</accession>
<feature type="domain" description="Bicarbonate transporter-like transmembrane" evidence="9">
    <location>
        <begin position="238"/>
        <end position="566"/>
    </location>
</feature>
<reference evidence="10 11" key="1">
    <citation type="submission" date="2024-01" db="EMBL/GenBank/DDBJ databases">
        <title>A draft genome for a cacao thread blight-causing isolate of Paramarasmius palmivorus.</title>
        <authorList>
            <person name="Baruah I.K."/>
            <person name="Bukari Y."/>
            <person name="Amoako-Attah I."/>
            <person name="Meinhardt L.W."/>
            <person name="Bailey B.A."/>
            <person name="Cohen S.P."/>
        </authorList>
    </citation>
    <scope>NUCLEOTIDE SEQUENCE [LARGE SCALE GENOMIC DNA]</scope>
    <source>
        <strain evidence="10 11">GH-12</strain>
    </source>
</reference>
<feature type="transmembrane region" description="Helical" evidence="8">
    <location>
        <begin position="86"/>
        <end position="109"/>
    </location>
</feature>
<evidence type="ECO:0000256" key="2">
    <source>
        <dbReference type="ARBA" id="ARBA00010993"/>
    </source>
</evidence>
<keyword evidence="6 8" id="KW-0472">Membrane</keyword>
<dbReference type="Proteomes" id="UP001383192">
    <property type="component" value="Unassembled WGS sequence"/>
</dbReference>
<keyword evidence="5 8" id="KW-1133">Transmembrane helix</keyword>
<evidence type="ECO:0000313" key="11">
    <source>
        <dbReference type="Proteomes" id="UP001383192"/>
    </source>
</evidence>
<dbReference type="Gene3D" id="1.10.287.570">
    <property type="entry name" value="Helical hairpin bin"/>
    <property type="match status" value="1"/>
</dbReference>
<dbReference type="GO" id="GO:0005452">
    <property type="term" value="F:solute:inorganic anion antiporter activity"/>
    <property type="evidence" value="ECO:0007669"/>
    <property type="project" value="InterPro"/>
</dbReference>
<dbReference type="FunFam" id="1.10.287.570:FF:000003">
    <property type="entry name" value="Anion exchange family protein"/>
    <property type="match status" value="1"/>
</dbReference>
<dbReference type="GO" id="GO:0006820">
    <property type="term" value="P:monoatomic anion transport"/>
    <property type="evidence" value="ECO:0007669"/>
    <property type="project" value="InterPro"/>
</dbReference>
<dbReference type="GO" id="GO:0080139">
    <property type="term" value="F:borate efflux transmembrane transporter activity"/>
    <property type="evidence" value="ECO:0007669"/>
    <property type="project" value="TreeGrafter"/>
</dbReference>
<dbReference type="Pfam" id="PF00955">
    <property type="entry name" value="HCO3_cotransp"/>
    <property type="match status" value="2"/>
</dbReference>
<feature type="transmembrane region" description="Helical" evidence="8">
    <location>
        <begin position="235"/>
        <end position="258"/>
    </location>
</feature>
<protein>
    <recommendedName>
        <fullName evidence="9">Bicarbonate transporter-like transmembrane domain-containing protein</fullName>
    </recommendedName>
</protein>
<evidence type="ECO:0000256" key="7">
    <source>
        <dbReference type="SAM" id="MobiDB-lite"/>
    </source>
</evidence>
<dbReference type="GO" id="GO:0005886">
    <property type="term" value="C:plasma membrane"/>
    <property type="evidence" value="ECO:0007669"/>
    <property type="project" value="TreeGrafter"/>
</dbReference>
<feature type="transmembrane region" description="Helical" evidence="8">
    <location>
        <begin position="364"/>
        <end position="384"/>
    </location>
</feature>
<name>A0AAW0DWQ3_9AGAR</name>
<evidence type="ECO:0000256" key="6">
    <source>
        <dbReference type="ARBA" id="ARBA00023136"/>
    </source>
</evidence>
<dbReference type="InterPro" id="IPR003020">
    <property type="entry name" value="HCO3_transpt_euk"/>
</dbReference>
<evidence type="ECO:0000256" key="5">
    <source>
        <dbReference type="ARBA" id="ARBA00022989"/>
    </source>
</evidence>
<evidence type="ECO:0000256" key="4">
    <source>
        <dbReference type="ARBA" id="ARBA00022692"/>
    </source>
</evidence>
<evidence type="ECO:0000256" key="1">
    <source>
        <dbReference type="ARBA" id="ARBA00004128"/>
    </source>
</evidence>
<evidence type="ECO:0000256" key="8">
    <source>
        <dbReference type="SAM" id="Phobius"/>
    </source>
</evidence>
<evidence type="ECO:0000256" key="3">
    <source>
        <dbReference type="ARBA" id="ARBA00022554"/>
    </source>
</evidence>
<dbReference type="GO" id="GO:0000324">
    <property type="term" value="C:fungal-type vacuole"/>
    <property type="evidence" value="ECO:0007669"/>
    <property type="project" value="TreeGrafter"/>
</dbReference>
<comment type="caution">
    <text evidence="10">The sequence shown here is derived from an EMBL/GenBank/DDBJ whole genome shotgun (WGS) entry which is preliminary data.</text>
</comment>
<feature type="region of interest" description="Disordered" evidence="7">
    <location>
        <begin position="1"/>
        <end position="47"/>
    </location>
</feature>
<dbReference type="PANTHER" id="PTHR11453:SF82">
    <property type="entry name" value="BORON TRANSPORTER 1"/>
    <property type="match status" value="1"/>
</dbReference>
<feature type="transmembrane region" description="Helical" evidence="8">
    <location>
        <begin position="168"/>
        <end position="187"/>
    </location>
</feature>
<feature type="domain" description="Bicarbonate transporter-like transmembrane" evidence="9">
    <location>
        <begin position="59"/>
        <end position="222"/>
    </location>
</feature>
<keyword evidence="3" id="KW-0926">Vacuole</keyword>
<comment type="subcellular location">
    <subcellularLocation>
        <location evidence="1">Vacuole membrane</location>
        <topology evidence="1">Multi-pass membrane protein</topology>
    </subcellularLocation>
</comment>
<gene>
    <name evidence="10" type="ORF">VNI00_002345</name>
</gene>
<sequence length="1302" mass="145131">MYEAEPIQETRLEEGPNALNPEAGTDTPHYPASGHPSTSVTLGPSRKKKNPVVDWLSRLASGILLDIRARAPYYPSDWTDAWNYRVVPATALIFFANVLPGIAFSLDLIETTREYGVAEVLISSFMAAFIFSVFGAQPLCIAGVTGPITVFNKTIFDIIEGTENAPVYLHFMGWVYLWAAIIHWVTAILNWCNFLRYVTLFSCDTFGFYVAWVYLQYGIQVITRGLKAADESGNMLGAFVSITLAILMLVVCFLFQSLSEKTFFWRQVRIFLADYGMPISLIASSAMAYWGRFNAANPETLPVGAAFQPANGREWLVRFWQLEAKWVGIALPFGIVLWILFFFDHNVSSLMAQGSEFPLRKPPGFHWDFFLLGVTTFISGLIGVPAPNGLIPQAPIHTTSLVVTKHTKVEKEKAEDDPDYKPVYREERVGVVEQRVSNLAQGSLCLVLLTGPFLHVLNLIPKGVLAGLFWFMGADALRVNGITQRFFYIIRDKKYVPATEPLRRVRKSSLYLFLAVQLVGFGATFAITQTIAAIGFPVIIMLLIPIRTVVIPRLPFTVEELAILDGPTASPFTMESVGEDSYSMKVEQTGVVLGVDLGFNDDKNAEIWNGYLYVDQDASLADLRWIGTEFVYFPAIPTHEDTPTTIDIQNILHELLEAFTGLKIPEAYLRFDSTSNPFLSGEDVSRLIIPWARRVCNNGVPTSAHSQNFHESFRRIIAIVDEENFPDRNYYHHPDSDLFLAVGTTLHAIAVCARACFKDTTSIYLLDSTSMLQDIITFYRAKLEQSWSSEVGEEIERLLGAGISFLAYASASEPTINRSKFVDPEDYTPLHIHPHCSCEFVKPSLSDIVELLSQSQRKVPVVVYDGKKLAVIDGSQQAYIAISHVWADGLGSTTEEGLPTCQVKHISRLAHQLIPNGAFWIDALCVPGHRVSRRQAIGLMAETYKLATAVLVIDGSVRSQCTLSSPKEESLLRITTSGWMQRIWTLQEGMLARELCFEVSDGVLSCTAFNGPAYSVAKEVIPLLKHRLKNDDKLEYLPISDTVDPPECTYNELIPLLRHRRTSRPEDETVAIAGLLRINVAELVCIPSAQERMRLLLMRCSKLPRHIATYGWSARRLQVPSFEWAPASIGELLWGSDPLDPLFATADEHGLKGLFSIIQFPTVDLDQYPIVVNVTRNETDYSEHLPVGIDRDTLQTLPFLNARTERTVSGVRIDISPYSYVGERATNAVLFTRVGILPTQREEPVAVVHITSTNGTPVLKDGKWLKCQFVASGKFQVDPSHVAGGWQTVEGTMDSLRPTLVG</sequence>
<feature type="transmembrane region" description="Helical" evidence="8">
    <location>
        <begin position="511"/>
        <end position="544"/>
    </location>
</feature>
<feature type="transmembrane region" description="Helical" evidence="8">
    <location>
        <begin position="270"/>
        <end position="290"/>
    </location>
</feature>
<evidence type="ECO:0000313" key="10">
    <source>
        <dbReference type="EMBL" id="KAK7056628.1"/>
    </source>
</evidence>
<evidence type="ECO:0000259" key="9">
    <source>
        <dbReference type="Pfam" id="PF00955"/>
    </source>
</evidence>
<keyword evidence="11" id="KW-1185">Reference proteome</keyword>
<dbReference type="GO" id="GO:0050801">
    <property type="term" value="P:monoatomic ion homeostasis"/>
    <property type="evidence" value="ECO:0007669"/>
    <property type="project" value="TreeGrafter"/>
</dbReference>
<organism evidence="10 11">
    <name type="scientific">Paramarasmius palmivorus</name>
    <dbReference type="NCBI Taxonomy" id="297713"/>
    <lineage>
        <taxon>Eukaryota</taxon>
        <taxon>Fungi</taxon>
        <taxon>Dikarya</taxon>
        <taxon>Basidiomycota</taxon>
        <taxon>Agaricomycotina</taxon>
        <taxon>Agaricomycetes</taxon>
        <taxon>Agaricomycetidae</taxon>
        <taxon>Agaricales</taxon>
        <taxon>Marasmiineae</taxon>
        <taxon>Marasmiaceae</taxon>
        <taxon>Paramarasmius</taxon>
    </lineage>
</organism>
<feature type="transmembrane region" description="Helical" evidence="8">
    <location>
        <begin position="121"/>
        <end position="148"/>
    </location>
</feature>
<dbReference type="EMBL" id="JAYKXP010000006">
    <property type="protein sequence ID" value="KAK7056628.1"/>
    <property type="molecule type" value="Genomic_DNA"/>
</dbReference>
<keyword evidence="4 8" id="KW-0812">Transmembrane</keyword>
<proteinExistence type="inferred from homology"/>
<dbReference type="InterPro" id="IPR011531">
    <property type="entry name" value="HCO3_transpt-like_TM_dom"/>
</dbReference>